<reference evidence="3" key="2">
    <citation type="journal article" date="2021" name="PeerJ">
        <title>Extensive microbial diversity within the chicken gut microbiome revealed by metagenomics and culture.</title>
        <authorList>
            <person name="Gilroy R."/>
            <person name="Ravi A."/>
            <person name="Getino M."/>
            <person name="Pursley I."/>
            <person name="Horton D.L."/>
            <person name="Alikhan N.F."/>
            <person name="Baker D."/>
            <person name="Gharbi K."/>
            <person name="Hall N."/>
            <person name="Watson M."/>
            <person name="Adriaenssens E.M."/>
            <person name="Foster-Nyarko E."/>
            <person name="Jarju S."/>
            <person name="Secka A."/>
            <person name="Antonio M."/>
            <person name="Oren A."/>
            <person name="Chaudhuri R.R."/>
            <person name="La Ragione R."/>
            <person name="Hildebrand F."/>
            <person name="Pallen M.J."/>
        </authorList>
    </citation>
    <scope>NUCLEOTIDE SEQUENCE</scope>
    <source>
        <strain evidence="3">CHK147-3167</strain>
    </source>
</reference>
<comment type="caution">
    <text evidence="3">The sequence shown here is derived from an EMBL/GenBank/DDBJ whole genome shotgun (WGS) entry which is preliminary data.</text>
</comment>
<proteinExistence type="predicted"/>
<dbReference type="AlphaFoldDB" id="A0A9D0ZPS8"/>
<evidence type="ECO:0000256" key="2">
    <source>
        <dbReference type="SAM" id="MobiDB-lite"/>
    </source>
</evidence>
<dbReference type="Gene3D" id="1.20.920.20">
    <property type="match status" value="1"/>
</dbReference>
<reference evidence="3" key="1">
    <citation type="submission" date="2020-10" db="EMBL/GenBank/DDBJ databases">
        <authorList>
            <person name="Gilroy R."/>
        </authorList>
    </citation>
    <scope>NUCLEOTIDE SEQUENCE</scope>
    <source>
        <strain evidence="3">CHK147-3167</strain>
    </source>
</reference>
<evidence type="ECO:0000313" key="4">
    <source>
        <dbReference type="Proteomes" id="UP000886786"/>
    </source>
</evidence>
<accession>A0A9D0ZPS8</accession>
<protein>
    <submittedName>
        <fullName evidence="3">Uncharacterized protein</fullName>
    </submittedName>
</protein>
<feature type="region of interest" description="Disordered" evidence="2">
    <location>
        <begin position="169"/>
        <end position="199"/>
    </location>
</feature>
<sequence length="297" mass="34810">MLEKEKFLAIKKLARDIREDNSKLFKTLSKESVDKAVKDKDDFIKSVIEKMDIHFSDGEEGKEEEQIFRANILIPDDEEFYESYSKDKNIRNLMNKYAVSIEDIMNKIKELNLYEKYIEEFSEKSDDLEEDVDFVSEMTKISPKKAEDLLDEIESLSEEISGLDIKDEKEYDKSELLTPEKDVKKETKTSPKTDPEFDDMTATINNFIDNYNNVQKDYTKQTETIKDLQTNIDNLQKELDKAQTETKKANDQKDKLDDEITKLTKENEDLQAKNKDLEEKLAKTTSLLQKIYQSIKK</sequence>
<name>A0A9D0ZPS8_9FIRM</name>
<evidence type="ECO:0000256" key="1">
    <source>
        <dbReference type="SAM" id="Coils"/>
    </source>
</evidence>
<feature type="compositionally biased region" description="Basic and acidic residues" evidence="2">
    <location>
        <begin position="169"/>
        <end position="195"/>
    </location>
</feature>
<feature type="coiled-coil region" evidence="1">
    <location>
        <begin position="211"/>
        <end position="287"/>
    </location>
</feature>
<dbReference type="EMBL" id="DVFV01000028">
    <property type="protein sequence ID" value="HIQ90266.1"/>
    <property type="molecule type" value="Genomic_DNA"/>
</dbReference>
<dbReference type="SUPFAM" id="SSF58100">
    <property type="entry name" value="Bacterial hemolysins"/>
    <property type="match status" value="1"/>
</dbReference>
<gene>
    <name evidence="3" type="ORF">IAB27_01365</name>
</gene>
<feature type="coiled-coil region" evidence="1">
    <location>
        <begin position="111"/>
        <end position="166"/>
    </location>
</feature>
<dbReference type="Proteomes" id="UP000886786">
    <property type="component" value="Unassembled WGS sequence"/>
</dbReference>
<evidence type="ECO:0000313" key="3">
    <source>
        <dbReference type="EMBL" id="HIQ90266.1"/>
    </source>
</evidence>
<keyword evidence="1" id="KW-0175">Coiled coil</keyword>
<organism evidence="3 4">
    <name type="scientific">Candidatus Coprosoma intestinipullorum</name>
    <dbReference type="NCBI Taxonomy" id="2840752"/>
    <lineage>
        <taxon>Bacteria</taxon>
        <taxon>Bacillati</taxon>
        <taxon>Bacillota</taxon>
        <taxon>Bacillota incertae sedis</taxon>
        <taxon>Candidatus Coprosoma</taxon>
    </lineage>
</organism>